<dbReference type="PROSITE" id="PS51257">
    <property type="entry name" value="PROKAR_LIPOPROTEIN"/>
    <property type="match status" value="1"/>
</dbReference>
<proteinExistence type="predicted"/>
<evidence type="ECO:0008006" key="3">
    <source>
        <dbReference type="Google" id="ProtNLM"/>
    </source>
</evidence>
<gene>
    <name evidence="1" type="ORF">EV202_101147</name>
</gene>
<organism evidence="1 2">
    <name type="scientific">Prevotella heparinolytica</name>
    <dbReference type="NCBI Taxonomy" id="28113"/>
    <lineage>
        <taxon>Bacteria</taxon>
        <taxon>Pseudomonadati</taxon>
        <taxon>Bacteroidota</taxon>
        <taxon>Bacteroidia</taxon>
        <taxon>Bacteroidales</taxon>
        <taxon>Bacteroidaceae</taxon>
        <taxon>Bacteroides</taxon>
    </lineage>
</organism>
<accession>A0A4R2LXN0</accession>
<sequence length="150" mass="17263">MKKTFFIIMCLCVLIGSCGKKNTQKSCLVTVENYAEHANLDERDSKDYIKFWINDSLYFSGLYRTPYDSVWITNFGTDVANFVPQTDSVKMRIRIISLDSVLFGSKRIIDTVFHYKVKDIPAMIIVTVRPYENFSVFDFVNHPGCFELGG</sequence>
<protein>
    <recommendedName>
        <fullName evidence="3">Lipoprotein</fullName>
    </recommendedName>
</protein>
<reference evidence="1 2" key="1">
    <citation type="submission" date="2019-03" db="EMBL/GenBank/DDBJ databases">
        <title>Genomic Encyclopedia of Type Strains, Phase IV (KMG-IV): sequencing the most valuable type-strain genomes for metagenomic binning, comparative biology and taxonomic classification.</title>
        <authorList>
            <person name="Goeker M."/>
        </authorList>
    </citation>
    <scope>NUCLEOTIDE SEQUENCE [LARGE SCALE GENOMIC DNA]</scope>
    <source>
        <strain evidence="1 2">DSM 23917</strain>
    </source>
</reference>
<comment type="caution">
    <text evidence="1">The sequence shown here is derived from an EMBL/GenBank/DDBJ whole genome shotgun (WGS) entry which is preliminary data.</text>
</comment>
<evidence type="ECO:0000313" key="1">
    <source>
        <dbReference type="EMBL" id="TCO96376.1"/>
    </source>
</evidence>
<evidence type="ECO:0000313" key="2">
    <source>
        <dbReference type="Proteomes" id="UP000295600"/>
    </source>
</evidence>
<dbReference type="EMBL" id="SLXB01000001">
    <property type="protein sequence ID" value="TCO96376.1"/>
    <property type="molecule type" value="Genomic_DNA"/>
</dbReference>
<dbReference type="AlphaFoldDB" id="A0A4R2LXN0"/>
<dbReference type="RefSeq" id="WP_131924624.1">
    <property type="nucleotide sequence ID" value="NZ_JBQMXT010000003.1"/>
</dbReference>
<name>A0A4R2LXN0_9BACE</name>
<dbReference type="Proteomes" id="UP000295600">
    <property type="component" value="Unassembled WGS sequence"/>
</dbReference>